<evidence type="ECO:0000256" key="2">
    <source>
        <dbReference type="ARBA" id="ARBA00022771"/>
    </source>
</evidence>
<dbReference type="PANTHER" id="PTHR46158:SF10">
    <property type="entry name" value="RING-CH-TYPE DOMAIN-CONTAINING PROTEIN"/>
    <property type="match status" value="1"/>
</dbReference>
<dbReference type="PANTHER" id="PTHR46158">
    <property type="entry name" value="OS02G0165000 PROTEIN"/>
    <property type="match status" value="1"/>
</dbReference>
<dbReference type="EMBL" id="JAKUCV010005716">
    <property type="protein sequence ID" value="KAJ4830167.1"/>
    <property type="molecule type" value="Genomic_DNA"/>
</dbReference>
<organism evidence="7 8">
    <name type="scientific">Turnera subulata</name>
    <dbReference type="NCBI Taxonomy" id="218843"/>
    <lineage>
        <taxon>Eukaryota</taxon>
        <taxon>Viridiplantae</taxon>
        <taxon>Streptophyta</taxon>
        <taxon>Embryophyta</taxon>
        <taxon>Tracheophyta</taxon>
        <taxon>Spermatophyta</taxon>
        <taxon>Magnoliopsida</taxon>
        <taxon>eudicotyledons</taxon>
        <taxon>Gunneridae</taxon>
        <taxon>Pentapetalae</taxon>
        <taxon>rosids</taxon>
        <taxon>fabids</taxon>
        <taxon>Malpighiales</taxon>
        <taxon>Passifloraceae</taxon>
        <taxon>Turnera</taxon>
    </lineage>
</organism>
<feature type="region of interest" description="Disordered" evidence="4">
    <location>
        <begin position="1"/>
        <end position="20"/>
    </location>
</feature>
<feature type="region of interest" description="Disordered" evidence="4">
    <location>
        <begin position="452"/>
        <end position="496"/>
    </location>
</feature>
<keyword evidence="5" id="KW-0812">Transmembrane</keyword>
<dbReference type="Gene3D" id="3.30.40.10">
    <property type="entry name" value="Zinc/RING finger domain, C3HC4 (zinc finger)"/>
    <property type="match status" value="1"/>
</dbReference>
<dbReference type="Pfam" id="PF12906">
    <property type="entry name" value="RINGv"/>
    <property type="match status" value="1"/>
</dbReference>
<evidence type="ECO:0000313" key="7">
    <source>
        <dbReference type="EMBL" id="KAJ4830167.1"/>
    </source>
</evidence>
<evidence type="ECO:0000256" key="4">
    <source>
        <dbReference type="SAM" id="MobiDB-lite"/>
    </source>
</evidence>
<dbReference type="SMART" id="SM00744">
    <property type="entry name" value="RINGv"/>
    <property type="match status" value="1"/>
</dbReference>
<dbReference type="CDD" id="cd16495">
    <property type="entry name" value="RING_CH-C4HC3_MARCH"/>
    <property type="match status" value="1"/>
</dbReference>
<evidence type="ECO:0000313" key="8">
    <source>
        <dbReference type="Proteomes" id="UP001141552"/>
    </source>
</evidence>
<evidence type="ECO:0000256" key="3">
    <source>
        <dbReference type="ARBA" id="ARBA00022833"/>
    </source>
</evidence>
<comment type="caution">
    <text evidence="7">The sequence shown here is derived from an EMBL/GenBank/DDBJ whole genome shotgun (WGS) entry which is preliminary data.</text>
</comment>
<gene>
    <name evidence="7" type="ORF">Tsubulata_010299</name>
</gene>
<feature type="domain" description="RING-CH-type" evidence="6">
    <location>
        <begin position="267"/>
        <end position="329"/>
    </location>
</feature>
<reference evidence="7" key="2">
    <citation type="journal article" date="2023" name="Plants (Basel)">
        <title>Annotation of the Turnera subulata (Passifloraceae) Draft Genome Reveals the S-Locus Evolved after the Divergence of Turneroideae from Passifloroideae in a Stepwise Manner.</title>
        <authorList>
            <person name="Henning P.M."/>
            <person name="Roalson E.H."/>
            <person name="Mir W."/>
            <person name="McCubbin A.G."/>
            <person name="Shore J.S."/>
        </authorList>
    </citation>
    <scope>NUCLEOTIDE SEQUENCE</scope>
    <source>
        <strain evidence="7">F60SS</strain>
    </source>
</reference>
<protein>
    <recommendedName>
        <fullName evidence="6">RING-CH-type domain-containing protein</fullName>
    </recommendedName>
</protein>
<reference evidence="7" key="1">
    <citation type="submission" date="2022-02" db="EMBL/GenBank/DDBJ databases">
        <authorList>
            <person name="Henning P.M."/>
            <person name="McCubbin A.G."/>
            <person name="Shore J.S."/>
        </authorList>
    </citation>
    <scope>NUCLEOTIDE SEQUENCE</scope>
    <source>
        <strain evidence="7">F60SS</strain>
        <tissue evidence="7">Leaves</tissue>
    </source>
</reference>
<dbReference type="InterPro" id="IPR013083">
    <property type="entry name" value="Znf_RING/FYVE/PHD"/>
</dbReference>
<feature type="compositionally biased region" description="Gly residues" evidence="4">
    <location>
        <begin position="487"/>
        <end position="496"/>
    </location>
</feature>
<sequence length="496" mass="53308">MGKEGESVAQNINEGASSYTVDRSITRAVSLPEITEENLVGQQRVHQDLFLELPSRTLEDGRNDFIAIEMPPNPSLTPNKRVNFSPMPSPTCPTIHEPLDPYPILNDPVDPSSKTKSAKKSLLPKLSFKYGNNTLDIEKAAILALGGSSASIKEKPSIYRTLSFTRLFAPKSKKPSSLPATPIAHSNPGSTHGGNAINPQVLAKGPIHRSHSVPVLNEEGSIKRLDSVGGVLRIVPATPRMHEGIVTATSKGSPSDNTDENDDGGEDIAEEEAVCRICLIELGEGADTLKMECSCKGELGLAHKECAVKWFSIKGNKTCDVCKQEVKNLPVTLLRVQNGQAVNYLGGGAQEIAHYRQVNIAFCKELGLSVLDLAGCSCSCDSQHACLLLFSRATSCKSGKWDLVQSPFLFHFPAYWAVLSILIATFTGFGVTMCVTSAMQEISRWRGRQVTGGAANQHATSQSTSQGDQPSLAADEPTNPNHQQGEQRGGGSVHGW</sequence>
<evidence type="ECO:0000256" key="5">
    <source>
        <dbReference type="SAM" id="Phobius"/>
    </source>
</evidence>
<keyword evidence="2" id="KW-0863">Zinc-finger</keyword>
<keyword evidence="5" id="KW-0472">Membrane</keyword>
<evidence type="ECO:0000259" key="6">
    <source>
        <dbReference type="PROSITE" id="PS51292"/>
    </source>
</evidence>
<feature type="region of interest" description="Disordered" evidence="4">
    <location>
        <begin position="171"/>
        <end position="200"/>
    </location>
</feature>
<dbReference type="AlphaFoldDB" id="A0A9Q0FGX9"/>
<keyword evidence="1" id="KW-0479">Metal-binding</keyword>
<proteinExistence type="predicted"/>
<dbReference type="OrthoDB" id="435038at2759"/>
<keyword evidence="5" id="KW-1133">Transmembrane helix</keyword>
<feature type="non-terminal residue" evidence="7">
    <location>
        <position position="1"/>
    </location>
</feature>
<dbReference type="InterPro" id="IPR011016">
    <property type="entry name" value="Znf_RING-CH"/>
</dbReference>
<feature type="transmembrane region" description="Helical" evidence="5">
    <location>
        <begin position="414"/>
        <end position="439"/>
    </location>
</feature>
<dbReference type="SUPFAM" id="SSF57850">
    <property type="entry name" value="RING/U-box"/>
    <property type="match status" value="1"/>
</dbReference>
<keyword evidence="8" id="KW-1185">Reference proteome</keyword>
<feature type="compositionally biased region" description="Polar residues" evidence="4">
    <location>
        <begin position="457"/>
        <end position="469"/>
    </location>
</feature>
<name>A0A9Q0FGX9_9ROSI</name>
<dbReference type="Proteomes" id="UP001141552">
    <property type="component" value="Unassembled WGS sequence"/>
</dbReference>
<evidence type="ECO:0000256" key="1">
    <source>
        <dbReference type="ARBA" id="ARBA00022723"/>
    </source>
</evidence>
<dbReference type="GO" id="GO:0008270">
    <property type="term" value="F:zinc ion binding"/>
    <property type="evidence" value="ECO:0007669"/>
    <property type="project" value="UniProtKB-KW"/>
</dbReference>
<feature type="region of interest" description="Disordered" evidence="4">
    <location>
        <begin position="245"/>
        <end position="265"/>
    </location>
</feature>
<dbReference type="PROSITE" id="PS51292">
    <property type="entry name" value="ZF_RING_CH"/>
    <property type="match status" value="1"/>
</dbReference>
<accession>A0A9Q0FGX9</accession>
<keyword evidence="3" id="KW-0862">Zinc</keyword>
<feature type="compositionally biased region" description="Polar residues" evidence="4">
    <location>
        <begin position="8"/>
        <end position="20"/>
    </location>
</feature>